<keyword evidence="4" id="KW-0297">G-protein coupled receptor</keyword>
<reference evidence="10 11" key="1">
    <citation type="submission" date="2019-03" db="EMBL/GenBank/DDBJ databases">
        <title>First draft genome of Liparis tanakae, snailfish: a comprehensive survey of snailfish specific genes.</title>
        <authorList>
            <person name="Kim W."/>
            <person name="Song I."/>
            <person name="Jeong J.-H."/>
            <person name="Kim D."/>
            <person name="Kim S."/>
            <person name="Ryu S."/>
            <person name="Song J.Y."/>
            <person name="Lee S.K."/>
        </authorList>
    </citation>
    <scope>NUCLEOTIDE SEQUENCE [LARGE SCALE GENOMIC DNA]</scope>
    <source>
        <tissue evidence="10">Muscle</tissue>
    </source>
</reference>
<keyword evidence="3 8" id="KW-1133">Transmembrane helix</keyword>
<evidence type="ECO:0000256" key="8">
    <source>
        <dbReference type="SAM" id="Phobius"/>
    </source>
</evidence>
<evidence type="ECO:0000256" key="5">
    <source>
        <dbReference type="ARBA" id="ARBA00023136"/>
    </source>
</evidence>
<dbReference type="PRINTS" id="PR00237">
    <property type="entry name" value="GPCRRHODOPSN"/>
</dbReference>
<dbReference type="GO" id="GO:0007204">
    <property type="term" value="P:positive regulation of cytosolic calcium ion concentration"/>
    <property type="evidence" value="ECO:0007669"/>
    <property type="project" value="TreeGrafter"/>
</dbReference>
<feature type="transmembrane region" description="Helical" evidence="8">
    <location>
        <begin position="295"/>
        <end position="315"/>
    </location>
</feature>
<dbReference type="GO" id="GO:0019722">
    <property type="term" value="P:calcium-mediated signaling"/>
    <property type="evidence" value="ECO:0007669"/>
    <property type="project" value="TreeGrafter"/>
</dbReference>
<comment type="subcellular location">
    <subcellularLocation>
        <location evidence="1">Membrane</location>
    </subcellularLocation>
</comment>
<evidence type="ECO:0000259" key="9">
    <source>
        <dbReference type="PROSITE" id="PS50262"/>
    </source>
</evidence>
<dbReference type="GO" id="GO:0060326">
    <property type="term" value="P:cell chemotaxis"/>
    <property type="evidence" value="ECO:0007669"/>
    <property type="project" value="TreeGrafter"/>
</dbReference>
<dbReference type="InterPro" id="IPR017452">
    <property type="entry name" value="GPCR_Rhodpsn_7TM"/>
</dbReference>
<dbReference type="AlphaFoldDB" id="A0A4Z2IUC4"/>
<feature type="transmembrane region" description="Helical" evidence="8">
    <location>
        <begin position="27"/>
        <end position="52"/>
    </location>
</feature>
<dbReference type="SUPFAM" id="SSF81321">
    <property type="entry name" value="Family A G protein-coupled receptor-like"/>
    <property type="match status" value="1"/>
</dbReference>
<evidence type="ECO:0000256" key="2">
    <source>
        <dbReference type="ARBA" id="ARBA00022692"/>
    </source>
</evidence>
<keyword evidence="2 8" id="KW-0812">Transmembrane</keyword>
<feature type="transmembrane region" description="Helical" evidence="8">
    <location>
        <begin position="253"/>
        <end position="275"/>
    </location>
</feature>
<evidence type="ECO:0000256" key="4">
    <source>
        <dbReference type="ARBA" id="ARBA00023040"/>
    </source>
</evidence>
<dbReference type="Pfam" id="PF00001">
    <property type="entry name" value="7tm_1"/>
    <property type="match status" value="1"/>
</dbReference>
<dbReference type="GO" id="GO:0009897">
    <property type="term" value="C:external side of plasma membrane"/>
    <property type="evidence" value="ECO:0007669"/>
    <property type="project" value="TreeGrafter"/>
</dbReference>
<dbReference type="OrthoDB" id="5950040at2759"/>
<dbReference type="EMBL" id="SRLO01000047">
    <property type="protein sequence ID" value="TNN81337.1"/>
    <property type="molecule type" value="Genomic_DNA"/>
</dbReference>
<keyword evidence="7" id="KW-0807">Transducer</keyword>
<keyword evidence="6 10" id="KW-0675">Receptor</keyword>
<keyword evidence="11" id="KW-1185">Reference proteome</keyword>
<dbReference type="PANTHER" id="PTHR10489">
    <property type="entry name" value="CELL ADHESION MOLECULE"/>
    <property type="match status" value="1"/>
</dbReference>
<evidence type="ECO:0000313" key="11">
    <source>
        <dbReference type="Proteomes" id="UP000314294"/>
    </source>
</evidence>
<dbReference type="PROSITE" id="PS50262">
    <property type="entry name" value="G_PROTEIN_RECEP_F1_2"/>
    <property type="match status" value="1"/>
</dbReference>
<feature type="transmembrane region" description="Helical" evidence="8">
    <location>
        <begin position="73"/>
        <end position="95"/>
    </location>
</feature>
<comment type="caution">
    <text evidence="10">The sequence shown here is derived from an EMBL/GenBank/DDBJ whole genome shotgun (WGS) entry which is preliminary data.</text>
</comment>
<feature type="transmembrane region" description="Helical" evidence="8">
    <location>
        <begin position="115"/>
        <end position="135"/>
    </location>
</feature>
<feature type="transmembrane region" description="Helical" evidence="8">
    <location>
        <begin position="156"/>
        <end position="177"/>
    </location>
</feature>
<keyword evidence="5 8" id="KW-0472">Membrane</keyword>
<evidence type="ECO:0000256" key="1">
    <source>
        <dbReference type="ARBA" id="ARBA00004370"/>
    </source>
</evidence>
<evidence type="ECO:0000256" key="3">
    <source>
        <dbReference type="ARBA" id="ARBA00022989"/>
    </source>
</evidence>
<organism evidence="10 11">
    <name type="scientific">Liparis tanakae</name>
    <name type="common">Tanaka's snailfish</name>
    <dbReference type="NCBI Taxonomy" id="230148"/>
    <lineage>
        <taxon>Eukaryota</taxon>
        <taxon>Metazoa</taxon>
        <taxon>Chordata</taxon>
        <taxon>Craniata</taxon>
        <taxon>Vertebrata</taxon>
        <taxon>Euteleostomi</taxon>
        <taxon>Actinopterygii</taxon>
        <taxon>Neopterygii</taxon>
        <taxon>Teleostei</taxon>
        <taxon>Neoteleostei</taxon>
        <taxon>Acanthomorphata</taxon>
        <taxon>Eupercaria</taxon>
        <taxon>Perciformes</taxon>
        <taxon>Cottioidei</taxon>
        <taxon>Cottales</taxon>
        <taxon>Liparidae</taxon>
        <taxon>Liparis</taxon>
    </lineage>
</organism>
<feature type="transmembrane region" description="Helical" evidence="8">
    <location>
        <begin position="206"/>
        <end position="232"/>
    </location>
</feature>
<dbReference type="InterPro" id="IPR050119">
    <property type="entry name" value="CCR1-9-like"/>
</dbReference>
<dbReference type="GO" id="GO:0019957">
    <property type="term" value="F:C-C chemokine binding"/>
    <property type="evidence" value="ECO:0007669"/>
    <property type="project" value="TreeGrafter"/>
</dbReference>
<dbReference type="GO" id="GO:0016493">
    <property type="term" value="F:C-C chemokine receptor activity"/>
    <property type="evidence" value="ECO:0007669"/>
    <property type="project" value="TreeGrafter"/>
</dbReference>
<gene>
    <name evidence="10" type="primary">Sstr4</name>
    <name evidence="10" type="ORF">EYF80_008393</name>
</gene>
<dbReference type="PANTHER" id="PTHR10489:SF936">
    <property type="entry name" value="G-PROTEIN COUPLED RECEPTORS FAMILY 1 PROFILE DOMAIN-CONTAINING PROTEIN"/>
    <property type="match status" value="1"/>
</dbReference>
<dbReference type="InterPro" id="IPR000276">
    <property type="entry name" value="GPCR_Rhodpsn"/>
</dbReference>
<dbReference type="Gene3D" id="1.20.1070.10">
    <property type="entry name" value="Rhodopsin 7-helix transmembrane proteins"/>
    <property type="match status" value="1"/>
</dbReference>
<dbReference type="GO" id="GO:0006955">
    <property type="term" value="P:immune response"/>
    <property type="evidence" value="ECO:0007669"/>
    <property type="project" value="TreeGrafter"/>
</dbReference>
<sequence>MLLFNFTGSEDLLGNSSSTGRGSVEQVLVPILDGLVLVLGVGGHTVVMMILCGRRRSGRRPIGRSPPSSTTGSGTDVLLLALSAADLLLLSVLPFHTAAIATQRWPFGDFMCRLVSFLGSACSSASAFTLAVLAASRYLTVVRPATAFSLLSPRRVSVAAVLLWVPACCLAIPQLVFRFVGTRRRTPDSLACFAFLSHRDQLIYGLFHFLVAFLLPLVTIAVAYGSIYMFLLGRQNAGRAPQVERYQSKVTQTSAMLVLAFTLCWLPSYGLTLALLVDESSGATGASPRYGPFSVFARLMATSSTVINPILYVLMSQKFRQDLLRLFKRGGQGASVAIPLAAA</sequence>
<evidence type="ECO:0000313" key="10">
    <source>
        <dbReference type="EMBL" id="TNN81337.1"/>
    </source>
</evidence>
<protein>
    <submittedName>
        <fullName evidence="10">Somatostatin receptor type 4</fullName>
    </submittedName>
</protein>
<accession>A0A4Z2IUC4</accession>
<evidence type="ECO:0000256" key="7">
    <source>
        <dbReference type="ARBA" id="ARBA00023224"/>
    </source>
</evidence>
<proteinExistence type="predicted"/>
<name>A0A4Z2IUC4_9TELE</name>
<evidence type="ECO:0000256" key="6">
    <source>
        <dbReference type="ARBA" id="ARBA00023170"/>
    </source>
</evidence>
<feature type="domain" description="G-protein coupled receptors family 1 profile" evidence="9">
    <location>
        <begin position="43"/>
        <end position="312"/>
    </location>
</feature>
<dbReference type="Proteomes" id="UP000314294">
    <property type="component" value="Unassembled WGS sequence"/>
</dbReference>